<dbReference type="EMBL" id="AP023367">
    <property type="protein sequence ID" value="BCJ93480.1"/>
    <property type="molecule type" value="Genomic_DNA"/>
</dbReference>
<organism evidence="1 2">
    <name type="scientific">Anaerocolumna cellulosilytica</name>
    <dbReference type="NCBI Taxonomy" id="433286"/>
    <lineage>
        <taxon>Bacteria</taxon>
        <taxon>Bacillati</taxon>
        <taxon>Bacillota</taxon>
        <taxon>Clostridia</taxon>
        <taxon>Lachnospirales</taxon>
        <taxon>Lachnospiraceae</taxon>
        <taxon>Anaerocolumna</taxon>
    </lineage>
</organism>
<reference evidence="1 2" key="1">
    <citation type="journal article" date="2016" name="Int. J. Syst. Evol. Microbiol.">
        <title>Descriptions of Anaerotaenia torta gen. nov., sp. nov. and Anaerocolumna cellulosilytica gen. nov., sp. nov. isolated from a methanogenic reactor of cattle waste.</title>
        <authorList>
            <person name="Uek A."/>
            <person name="Ohtaki Y."/>
            <person name="Kaku N."/>
            <person name="Ueki K."/>
        </authorList>
    </citation>
    <scope>NUCLEOTIDE SEQUENCE [LARGE SCALE GENOMIC DNA]</scope>
    <source>
        <strain evidence="1 2">SN021</strain>
    </source>
</reference>
<evidence type="ECO:0000313" key="2">
    <source>
        <dbReference type="Proteomes" id="UP000515561"/>
    </source>
</evidence>
<keyword evidence="2" id="KW-1185">Reference proteome</keyword>
<evidence type="ECO:0000313" key="1">
    <source>
        <dbReference type="EMBL" id="BCJ93480.1"/>
    </source>
</evidence>
<dbReference type="Proteomes" id="UP000515561">
    <property type="component" value="Chromosome"/>
</dbReference>
<protein>
    <submittedName>
        <fullName evidence="1">Uncharacterized protein</fullName>
    </submittedName>
</protein>
<dbReference type="KEGG" id="acel:acsn021_10490"/>
<proteinExistence type="predicted"/>
<gene>
    <name evidence="1" type="ORF">acsn021_10490</name>
</gene>
<sequence length="63" mass="8171">MRIKKLFSYDLIYDIMTGDVKRVLRNRRRQPHETYQDFKYKKFKRYYEKRRMWRMPDFLPVSM</sequence>
<accession>A0A6S6R2D7</accession>
<name>A0A6S6R2D7_9FIRM</name>
<dbReference type="AlphaFoldDB" id="A0A6S6R2D7"/>